<comment type="caution">
    <text evidence="5">The sequence shown here is derived from an EMBL/GenBank/DDBJ whole genome shotgun (WGS) entry which is preliminary data.</text>
</comment>
<dbReference type="PANTHER" id="PTHR22999:SF23">
    <property type="entry name" value="SORTING NEXIN-16"/>
    <property type="match status" value="1"/>
</dbReference>
<dbReference type="Pfam" id="PF02194">
    <property type="entry name" value="PXA"/>
    <property type="match status" value="1"/>
</dbReference>
<feature type="compositionally biased region" description="Low complexity" evidence="3">
    <location>
        <begin position="215"/>
        <end position="232"/>
    </location>
</feature>
<feature type="region of interest" description="Disordered" evidence="3">
    <location>
        <begin position="379"/>
        <end position="408"/>
    </location>
</feature>
<feature type="region of interest" description="Disordered" evidence="3">
    <location>
        <begin position="204"/>
        <end position="233"/>
    </location>
</feature>
<evidence type="ECO:0000256" key="2">
    <source>
        <dbReference type="ARBA" id="ARBA00022490"/>
    </source>
</evidence>
<dbReference type="GO" id="GO:0035091">
    <property type="term" value="F:phosphatidylinositol binding"/>
    <property type="evidence" value="ECO:0007669"/>
    <property type="project" value="TreeGrafter"/>
</dbReference>
<dbReference type="EMBL" id="JAGHQM010002897">
    <property type="protein sequence ID" value="KAH0548051.1"/>
    <property type="molecule type" value="Genomic_DNA"/>
</dbReference>
<sequence length="461" mass="50565">MTQAAPRAPTSLQPRSKAAATLNAPSVAATGTEIQKPPLVRDAARAAPVKDAASDKAIASLIRRTLCSHLPHVSNEKVRTGARPIEELLPPLSSSNDVDLQLYGFIAIVIREFVYAWYGKITPDHLFVDEVIQIIAHCTRALEQRLRKVDLESLLLDEIPELVEAHIIGERILIPIDSGLYVDGGLVAAYRTSHYPLHPPPLASDPRETYHTLHPHPALSPTPLSSSPDAAAEQQKNEAAYRRLLVQGILAVLLPTEDLENGCLRTLVGEMLAEMILGNGVGRACEGWVLWESITKVAESLRAEITGLESPDDQREDAVECQAPISTEDADMPSHAVRRVSATSFFWRMLQYGYLAFSVLRFLAVAFTTMLSSPPVFRDPSHPSHYRRVDAPQSPLISAGTPPKSPARKRPILSMKIWSCASRLLRLDVIMPWLKGMIALLQWGAISGPSRVGDTDGILDR</sequence>
<comment type="subcellular location">
    <subcellularLocation>
        <location evidence="1">Cytoplasm</location>
    </subcellularLocation>
</comment>
<dbReference type="InterPro" id="IPR051837">
    <property type="entry name" value="SortingNexin/PXDomain-PKLike"/>
</dbReference>
<accession>A0A9P8IGF0</accession>
<evidence type="ECO:0000256" key="1">
    <source>
        <dbReference type="ARBA" id="ARBA00004496"/>
    </source>
</evidence>
<reference evidence="5" key="1">
    <citation type="submission" date="2021-03" db="EMBL/GenBank/DDBJ databases">
        <title>Comparative genomics and phylogenomic investigation of the class Geoglossomycetes provide insights into ecological specialization and systematics.</title>
        <authorList>
            <person name="Melie T."/>
            <person name="Pirro S."/>
            <person name="Miller A.N."/>
            <person name="Quandt A."/>
        </authorList>
    </citation>
    <scope>NUCLEOTIDE SEQUENCE</scope>
    <source>
        <strain evidence="5">CAQ_001_2017</strain>
    </source>
</reference>
<evidence type="ECO:0000313" key="6">
    <source>
        <dbReference type="Proteomes" id="UP000750711"/>
    </source>
</evidence>
<evidence type="ECO:0000313" key="5">
    <source>
        <dbReference type="EMBL" id="KAH0548051.1"/>
    </source>
</evidence>
<proteinExistence type="predicted"/>
<evidence type="ECO:0000256" key="3">
    <source>
        <dbReference type="SAM" id="MobiDB-lite"/>
    </source>
</evidence>
<dbReference type="Proteomes" id="UP000750711">
    <property type="component" value="Unassembled WGS sequence"/>
</dbReference>
<feature type="compositionally biased region" description="Basic and acidic residues" evidence="3">
    <location>
        <begin position="379"/>
        <end position="390"/>
    </location>
</feature>
<evidence type="ECO:0000259" key="4">
    <source>
        <dbReference type="PROSITE" id="PS51207"/>
    </source>
</evidence>
<dbReference type="PROSITE" id="PS51207">
    <property type="entry name" value="PXA"/>
    <property type="match status" value="1"/>
</dbReference>
<feature type="region of interest" description="Disordered" evidence="3">
    <location>
        <begin position="1"/>
        <end position="24"/>
    </location>
</feature>
<dbReference type="GO" id="GO:0005769">
    <property type="term" value="C:early endosome"/>
    <property type="evidence" value="ECO:0007669"/>
    <property type="project" value="TreeGrafter"/>
</dbReference>
<dbReference type="SMART" id="SM00313">
    <property type="entry name" value="PXA"/>
    <property type="match status" value="1"/>
</dbReference>
<gene>
    <name evidence="5" type="ORF">GP486_008208</name>
</gene>
<feature type="domain" description="PXA" evidence="4">
    <location>
        <begin position="95"/>
        <end position="302"/>
    </location>
</feature>
<keyword evidence="6" id="KW-1185">Reference proteome</keyword>
<organism evidence="5 6">
    <name type="scientific">Trichoglossum hirsutum</name>
    <dbReference type="NCBI Taxonomy" id="265104"/>
    <lineage>
        <taxon>Eukaryota</taxon>
        <taxon>Fungi</taxon>
        <taxon>Dikarya</taxon>
        <taxon>Ascomycota</taxon>
        <taxon>Pezizomycotina</taxon>
        <taxon>Geoglossomycetes</taxon>
        <taxon>Geoglossales</taxon>
        <taxon>Geoglossaceae</taxon>
        <taxon>Trichoglossum</taxon>
    </lineage>
</organism>
<dbReference type="PANTHER" id="PTHR22999">
    <property type="entry name" value="PX SERINE/THREONINE KINASE PXK"/>
    <property type="match status" value="1"/>
</dbReference>
<keyword evidence="2" id="KW-0963">Cytoplasm</keyword>
<dbReference type="GO" id="GO:0045022">
    <property type="term" value="P:early endosome to late endosome transport"/>
    <property type="evidence" value="ECO:0007669"/>
    <property type="project" value="TreeGrafter"/>
</dbReference>
<name>A0A9P8IGF0_9PEZI</name>
<dbReference type="GO" id="GO:0005770">
    <property type="term" value="C:late endosome"/>
    <property type="evidence" value="ECO:0007669"/>
    <property type="project" value="TreeGrafter"/>
</dbReference>
<protein>
    <recommendedName>
        <fullName evidence="4">PXA domain-containing protein</fullName>
    </recommendedName>
</protein>
<dbReference type="AlphaFoldDB" id="A0A9P8IGF0"/>
<dbReference type="InterPro" id="IPR003114">
    <property type="entry name" value="Phox_assoc"/>
</dbReference>